<protein>
    <submittedName>
        <fullName evidence="2">Uncharacterized protein</fullName>
    </submittedName>
</protein>
<organism evidence="2">
    <name type="scientific">Timema poppense</name>
    <name type="common">Walking stick</name>
    <dbReference type="NCBI Taxonomy" id="170557"/>
    <lineage>
        <taxon>Eukaryota</taxon>
        <taxon>Metazoa</taxon>
        <taxon>Ecdysozoa</taxon>
        <taxon>Arthropoda</taxon>
        <taxon>Hexapoda</taxon>
        <taxon>Insecta</taxon>
        <taxon>Pterygota</taxon>
        <taxon>Neoptera</taxon>
        <taxon>Polyneoptera</taxon>
        <taxon>Phasmatodea</taxon>
        <taxon>Timematodea</taxon>
        <taxon>Timematoidea</taxon>
        <taxon>Timematidae</taxon>
        <taxon>Timema</taxon>
    </lineage>
</organism>
<reference evidence="2" key="1">
    <citation type="submission" date="2020-11" db="EMBL/GenBank/DDBJ databases">
        <authorList>
            <person name="Tran Van P."/>
        </authorList>
    </citation>
    <scope>NUCLEOTIDE SEQUENCE</scope>
</reference>
<accession>A0A7R9DNM9</accession>
<evidence type="ECO:0000313" key="2">
    <source>
        <dbReference type="EMBL" id="CAD7416906.1"/>
    </source>
</evidence>
<name>A0A7R9DNM9_TIMPO</name>
<dbReference type="AlphaFoldDB" id="A0A7R9DNM9"/>
<gene>
    <name evidence="2" type="ORF">TPSB3V08_LOCUS11386</name>
</gene>
<evidence type="ECO:0000256" key="1">
    <source>
        <dbReference type="SAM" id="MobiDB-lite"/>
    </source>
</evidence>
<sequence>MEWASFLCENGPFHSSLVFSTASYYPFGSYALSTNYANGLGIGKVELEEVNPLLRGRRVEKHLGKTTHSSPDRDSNLDLPVLGSRAQHDKRPRGLEEKEIFPRPQTHWLLDPPVVCCDRLLTSRSYSRTEYSIPMASLVLTDSFETSQIVDQISLRRREIRRSGGRAENHLGKIHPQFTRLRLEPRSLHHKQSSPVVFNLNERKAIPNHMPLRLRLLWLEGVHVLRKNFLAILNTFLPLVSKNKLAP</sequence>
<feature type="region of interest" description="Disordered" evidence="1">
    <location>
        <begin position="62"/>
        <end position="95"/>
    </location>
</feature>
<feature type="compositionally biased region" description="Basic and acidic residues" evidence="1">
    <location>
        <begin position="86"/>
        <end position="95"/>
    </location>
</feature>
<dbReference type="EMBL" id="OD012213">
    <property type="protein sequence ID" value="CAD7416906.1"/>
    <property type="molecule type" value="Genomic_DNA"/>
</dbReference>
<proteinExistence type="predicted"/>